<organism evidence="2 3">
    <name type="scientific">Saccharopolyspora gloriosae</name>
    <dbReference type="NCBI Taxonomy" id="455344"/>
    <lineage>
        <taxon>Bacteria</taxon>
        <taxon>Bacillati</taxon>
        <taxon>Actinomycetota</taxon>
        <taxon>Actinomycetes</taxon>
        <taxon>Pseudonocardiales</taxon>
        <taxon>Pseudonocardiaceae</taxon>
        <taxon>Saccharopolyspora</taxon>
    </lineage>
</organism>
<keyword evidence="3" id="KW-1185">Reference proteome</keyword>
<dbReference type="Proteomes" id="UP000580474">
    <property type="component" value="Unassembled WGS sequence"/>
</dbReference>
<sequence length="38" mass="4363">MTIGILLGLVAWVLVFGPVFLVWWLPGARADARRERWP</sequence>
<keyword evidence="1" id="KW-1133">Transmembrane helix</keyword>
<evidence type="ECO:0000313" key="2">
    <source>
        <dbReference type="EMBL" id="MBB5070934.1"/>
    </source>
</evidence>
<dbReference type="AlphaFoldDB" id="A0A840NH66"/>
<name>A0A840NH66_9PSEU</name>
<gene>
    <name evidence="2" type="ORF">BJ969_004022</name>
</gene>
<feature type="transmembrane region" description="Helical" evidence="1">
    <location>
        <begin position="6"/>
        <end position="26"/>
    </location>
</feature>
<dbReference type="EMBL" id="JACHIV010000001">
    <property type="protein sequence ID" value="MBB5070934.1"/>
    <property type="molecule type" value="Genomic_DNA"/>
</dbReference>
<keyword evidence="1" id="KW-0472">Membrane</keyword>
<evidence type="ECO:0000313" key="3">
    <source>
        <dbReference type="Proteomes" id="UP000580474"/>
    </source>
</evidence>
<protein>
    <submittedName>
        <fullName evidence="2">Uncharacterized protein</fullName>
    </submittedName>
</protein>
<keyword evidence="1" id="KW-0812">Transmembrane</keyword>
<accession>A0A840NH66</accession>
<comment type="caution">
    <text evidence="2">The sequence shown here is derived from an EMBL/GenBank/DDBJ whole genome shotgun (WGS) entry which is preliminary data.</text>
</comment>
<reference evidence="2 3" key="1">
    <citation type="submission" date="2020-08" db="EMBL/GenBank/DDBJ databases">
        <title>Sequencing the genomes of 1000 actinobacteria strains.</title>
        <authorList>
            <person name="Klenk H.-P."/>
        </authorList>
    </citation>
    <scope>NUCLEOTIDE SEQUENCE [LARGE SCALE GENOMIC DNA]</scope>
    <source>
        <strain evidence="2 3">DSM 45582</strain>
    </source>
</reference>
<evidence type="ECO:0000256" key="1">
    <source>
        <dbReference type="SAM" id="Phobius"/>
    </source>
</evidence>
<proteinExistence type="predicted"/>